<dbReference type="AlphaFoldDB" id="A0A4P8XNW1"/>
<protein>
    <recommendedName>
        <fullName evidence="4">Transposase</fullName>
    </recommendedName>
</protein>
<dbReference type="EMBL" id="CP040396">
    <property type="protein sequence ID" value="QCT03965.1"/>
    <property type="molecule type" value="Genomic_DNA"/>
</dbReference>
<evidence type="ECO:0008006" key="4">
    <source>
        <dbReference type="Google" id="ProtNLM"/>
    </source>
</evidence>
<feature type="region of interest" description="Disordered" evidence="1">
    <location>
        <begin position="30"/>
        <end position="69"/>
    </location>
</feature>
<keyword evidence="3" id="KW-1185">Reference proteome</keyword>
<evidence type="ECO:0000256" key="1">
    <source>
        <dbReference type="SAM" id="MobiDB-lite"/>
    </source>
</evidence>
<feature type="compositionally biased region" description="Basic and acidic residues" evidence="1">
    <location>
        <begin position="52"/>
        <end position="69"/>
    </location>
</feature>
<sequence length="69" mass="8139">MLKGFGCRSNAWMLLRETWNEIATIAEDQLRMPGPNKMPGPYKMKTSRAKMKTHEHEFPYSKETHQMIQ</sequence>
<evidence type="ECO:0000313" key="2">
    <source>
        <dbReference type="EMBL" id="QCT03965.1"/>
    </source>
</evidence>
<accession>A0A4P8XNW1</accession>
<organism evidence="2 3">
    <name type="scientific">Paenibacillus algicola</name>
    <dbReference type="NCBI Taxonomy" id="2565926"/>
    <lineage>
        <taxon>Bacteria</taxon>
        <taxon>Bacillati</taxon>
        <taxon>Bacillota</taxon>
        <taxon>Bacilli</taxon>
        <taxon>Bacillales</taxon>
        <taxon>Paenibacillaceae</taxon>
        <taxon>Paenibacillus</taxon>
    </lineage>
</organism>
<dbReference type="Proteomes" id="UP000300879">
    <property type="component" value="Chromosome"/>
</dbReference>
<dbReference type="KEGG" id="palo:E6C60_3254"/>
<evidence type="ECO:0000313" key="3">
    <source>
        <dbReference type="Proteomes" id="UP000300879"/>
    </source>
</evidence>
<gene>
    <name evidence="2" type="ORF">E6C60_3254</name>
</gene>
<reference evidence="2 3" key="1">
    <citation type="submission" date="2019-05" db="EMBL/GenBank/DDBJ databases">
        <authorList>
            <person name="Chen C."/>
        </authorList>
    </citation>
    <scope>NUCLEOTIDE SEQUENCE [LARGE SCALE GENOMIC DNA]</scope>
    <source>
        <strain evidence="2 3">HB172198</strain>
    </source>
</reference>
<proteinExistence type="predicted"/>
<name>A0A4P8XNW1_9BACL</name>